<dbReference type="EMBL" id="CAJOBR010002970">
    <property type="protein sequence ID" value="CAF4715643.1"/>
    <property type="molecule type" value="Genomic_DNA"/>
</dbReference>
<comment type="caution">
    <text evidence="4">The sequence shown here is derived from an EMBL/GenBank/DDBJ whole genome shotgun (WGS) entry which is preliminary data.</text>
</comment>
<feature type="chain" id="PRO_5044132762" evidence="1">
    <location>
        <begin position="23"/>
        <end position="99"/>
    </location>
</feature>
<dbReference type="Proteomes" id="UP000663873">
    <property type="component" value="Unassembled WGS sequence"/>
</dbReference>
<keyword evidence="1" id="KW-0732">Signal</keyword>
<evidence type="ECO:0000313" key="4">
    <source>
        <dbReference type="EMBL" id="CAF4579852.1"/>
    </source>
</evidence>
<feature type="signal peptide" evidence="1">
    <location>
        <begin position="1"/>
        <end position="22"/>
    </location>
</feature>
<proteinExistence type="predicted"/>
<dbReference type="Proteomes" id="UP000663862">
    <property type="component" value="Unassembled WGS sequence"/>
</dbReference>
<organism evidence="4 6">
    <name type="scientific">Rotaria socialis</name>
    <dbReference type="NCBI Taxonomy" id="392032"/>
    <lineage>
        <taxon>Eukaryota</taxon>
        <taxon>Metazoa</taxon>
        <taxon>Spiralia</taxon>
        <taxon>Gnathifera</taxon>
        <taxon>Rotifera</taxon>
        <taxon>Eurotatoria</taxon>
        <taxon>Bdelloidea</taxon>
        <taxon>Philodinida</taxon>
        <taxon>Philodinidae</taxon>
        <taxon>Rotaria</taxon>
    </lineage>
</organism>
<dbReference type="AlphaFoldDB" id="A0A821AG25"/>
<dbReference type="EMBL" id="CAJOBO010002937">
    <property type="protein sequence ID" value="CAF4474669.1"/>
    <property type="molecule type" value="Genomic_DNA"/>
</dbReference>
<evidence type="ECO:0000313" key="5">
    <source>
        <dbReference type="EMBL" id="CAF4715643.1"/>
    </source>
</evidence>
<reference evidence="4" key="1">
    <citation type="submission" date="2021-02" db="EMBL/GenBank/DDBJ databases">
        <authorList>
            <person name="Nowell W R."/>
        </authorList>
    </citation>
    <scope>NUCLEOTIDE SEQUENCE</scope>
</reference>
<evidence type="ECO:0000256" key="1">
    <source>
        <dbReference type="SAM" id="SignalP"/>
    </source>
</evidence>
<gene>
    <name evidence="3" type="ORF">HFQ381_LOCUS25721</name>
    <name evidence="5" type="ORF">QYT958_LOCUS18640</name>
    <name evidence="4" type="ORF">TSG867_LOCUS26505</name>
    <name evidence="2" type="ORF">UJA718_LOCUS17863</name>
</gene>
<keyword evidence="7" id="KW-1185">Reference proteome</keyword>
<sequence>MITVVAMELFITLALEIVEVMSSLIIELVSDPMRYAITTTAHHYHVLQVMFHEISYDRVTEFLHHVPVDLMKMTMNFQCRMIRLVWRSEKVQGYVKART</sequence>
<dbReference type="Proteomes" id="UP000663851">
    <property type="component" value="Unassembled WGS sequence"/>
</dbReference>
<evidence type="ECO:0000313" key="7">
    <source>
        <dbReference type="Proteomes" id="UP000663873"/>
    </source>
</evidence>
<dbReference type="EMBL" id="CAJOBQ010002803">
    <property type="protein sequence ID" value="CAF4579852.1"/>
    <property type="molecule type" value="Genomic_DNA"/>
</dbReference>
<protein>
    <submittedName>
        <fullName evidence="4">Uncharacterized protein</fullName>
    </submittedName>
</protein>
<dbReference type="EMBL" id="CAJOBP010002952">
    <property type="protein sequence ID" value="CAF4382610.1"/>
    <property type="molecule type" value="Genomic_DNA"/>
</dbReference>
<evidence type="ECO:0000313" key="2">
    <source>
        <dbReference type="EMBL" id="CAF4382610.1"/>
    </source>
</evidence>
<accession>A0A821AG25</accession>
<dbReference type="Proteomes" id="UP000663848">
    <property type="component" value="Unassembled WGS sequence"/>
</dbReference>
<evidence type="ECO:0000313" key="3">
    <source>
        <dbReference type="EMBL" id="CAF4474669.1"/>
    </source>
</evidence>
<evidence type="ECO:0000313" key="6">
    <source>
        <dbReference type="Proteomes" id="UP000663862"/>
    </source>
</evidence>
<name>A0A821AG25_9BILA</name>